<sequence length="319" mass="35149">MAGMFPRRATPLRLRQVQQTQSQSQSQSQSPSFILSRENLLEAVRSALRGSAQGVTGWRYEHLSFFFPRDGSSQARILRIATCLAAGDAPVGFLTLLAGGRCFALRKDAQGSKVRPIVVGDVLRRLVECYSVPPAVYYVALHVRLGLSIPEMWRAGVCACGAALDVRGHHAQKYPNGGGVVWRHEQVKGAFMEILRGLRHTHVLEETTFGHLGVATDSRLPDRRHKQVDIFASLSTGDTMVADVSVTFRISFDAARLRTRAKTAGAAARTRSEEKTRKYAAAVHSVGLRFIPLVFESFGRPDKDSDSKRSPLSRNLLPL</sequence>
<dbReference type="PhylomeDB" id="A0A0G4IAD5"/>
<reference evidence="2" key="1">
    <citation type="submission" date="2014-11" db="EMBL/GenBank/DDBJ databases">
        <authorList>
            <person name="Otto D Thomas"/>
            <person name="Naeem Raeece"/>
        </authorList>
    </citation>
    <scope>NUCLEOTIDE SEQUENCE</scope>
</reference>
<feature type="region of interest" description="Disordered" evidence="1">
    <location>
        <begin position="1"/>
        <end position="32"/>
    </location>
</feature>
<proteinExistence type="predicted"/>
<dbReference type="EMBL" id="CDMZ01005755">
    <property type="protein sequence ID" value="CEM54098.1"/>
    <property type="molecule type" value="Genomic_DNA"/>
</dbReference>
<dbReference type="VEuPathDB" id="CryptoDB:Cvel_12497"/>
<protein>
    <submittedName>
        <fullName evidence="2">Uncharacterized protein</fullName>
    </submittedName>
</protein>
<organism evidence="2">
    <name type="scientific">Chromera velia CCMP2878</name>
    <dbReference type="NCBI Taxonomy" id="1169474"/>
    <lineage>
        <taxon>Eukaryota</taxon>
        <taxon>Sar</taxon>
        <taxon>Alveolata</taxon>
        <taxon>Colpodellida</taxon>
        <taxon>Chromeraceae</taxon>
        <taxon>Chromera</taxon>
    </lineage>
</organism>
<feature type="compositionally biased region" description="Low complexity" evidence="1">
    <location>
        <begin position="16"/>
        <end position="32"/>
    </location>
</feature>
<name>A0A0G4IAD5_9ALVE</name>
<evidence type="ECO:0000313" key="2">
    <source>
        <dbReference type="EMBL" id="CEM54098.1"/>
    </source>
</evidence>
<gene>
    <name evidence="2" type="ORF">Cvel_12497</name>
</gene>
<accession>A0A0G4IAD5</accession>
<evidence type="ECO:0000256" key="1">
    <source>
        <dbReference type="SAM" id="MobiDB-lite"/>
    </source>
</evidence>
<dbReference type="AlphaFoldDB" id="A0A0G4IAD5"/>